<dbReference type="EMBL" id="JBHRYQ010000001">
    <property type="protein sequence ID" value="MFC3810381.1"/>
    <property type="molecule type" value="Genomic_DNA"/>
</dbReference>
<organism evidence="2 3">
    <name type="scientific">Lacihabitans lacunae</name>
    <dbReference type="NCBI Taxonomy" id="1028214"/>
    <lineage>
        <taxon>Bacteria</taxon>
        <taxon>Pseudomonadati</taxon>
        <taxon>Bacteroidota</taxon>
        <taxon>Cytophagia</taxon>
        <taxon>Cytophagales</taxon>
        <taxon>Leadbetterellaceae</taxon>
        <taxon>Lacihabitans</taxon>
    </lineage>
</organism>
<dbReference type="PRINTS" id="PR00081">
    <property type="entry name" value="GDHRDH"/>
</dbReference>
<evidence type="ECO:0000256" key="1">
    <source>
        <dbReference type="ARBA" id="ARBA00023002"/>
    </source>
</evidence>
<proteinExistence type="predicted"/>
<comment type="caution">
    <text evidence="2">The sequence shown here is derived from an EMBL/GenBank/DDBJ whole genome shotgun (WGS) entry which is preliminary data.</text>
</comment>
<dbReference type="Proteomes" id="UP001595616">
    <property type="component" value="Unassembled WGS sequence"/>
</dbReference>
<name>A0ABV7YWB9_9BACT</name>
<sequence>MKTILITGASSGVGLATTKILAAKGHKIIMICRNVEKALDIVENLQKEHPDYDLDVIGMDLEDLQSIVSGTKYIISKYEALDVIINNAGGIFSEREITMNGFEKAFQVNHLGHFLLTVRLLPLLLESTESRVINLSSEYHRRGKIDIDNLNGEKKFGGWMQYGNTKLMNIVFAKALANKYQSKGLNAFSVHPGVVRTGFGSNNTGLLGLFNKMPFLITPEKGAETSVFLATEDIKNLKNGGYYKSAKLASADLQAHDTDNQEKLWEKSEAMLKAKGFL</sequence>
<reference evidence="3" key="1">
    <citation type="journal article" date="2019" name="Int. J. Syst. Evol. Microbiol.">
        <title>The Global Catalogue of Microorganisms (GCM) 10K type strain sequencing project: providing services to taxonomists for standard genome sequencing and annotation.</title>
        <authorList>
            <consortium name="The Broad Institute Genomics Platform"/>
            <consortium name="The Broad Institute Genome Sequencing Center for Infectious Disease"/>
            <person name="Wu L."/>
            <person name="Ma J."/>
        </authorList>
    </citation>
    <scope>NUCLEOTIDE SEQUENCE [LARGE SCALE GENOMIC DNA]</scope>
    <source>
        <strain evidence="3">CECT 7956</strain>
    </source>
</reference>
<dbReference type="InterPro" id="IPR002347">
    <property type="entry name" value="SDR_fam"/>
</dbReference>
<dbReference type="Pfam" id="PF00106">
    <property type="entry name" value="adh_short"/>
    <property type="match status" value="1"/>
</dbReference>
<protein>
    <submittedName>
        <fullName evidence="2">SDR family NAD(P)-dependent oxidoreductase</fullName>
    </submittedName>
</protein>
<gene>
    <name evidence="2" type="ORF">ACFOOI_06950</name>
</gene>
<keyword evidence="3" id="KW-1185">Reference proteome</keyword>
<dbReference type="SUPFAM" id="SSF51735">
    <property type="entry name" value="NAD(P)-binding Rossmann-fold domains"/>
    <property type="match status" value="1"/>
</dbReference>
<dbReference type="PANTHER" id="PTHR43157">
    <property type="entry name" value="PHOSPHATIDYLINOSITOL-GLYCAN BIOSYNTHESIS CLASS F PROTEIN-RELATED"/>
    <property type="match status" value="1"/>
</dbReference>
<keyword evidence="1" id="KW-0560">Oxidoreductase</keyword>
<dbReference type="InterPro" id="IPR036291">
    <property type="entry name" value="NAD(P)-bd_dom_sf"/>
</dbReference>
<dbReference type="RefSeq" id="WP_379836473.1">
    <property type="nucleotide sequence ID" value="NZ_JBHRYQ010000001.1"/>
</dbReference>
<dbReference type="PANTHER" id="PTHR43157:SF73">
    <property type="entry name" value="WW DOMAIN-CONTAINING OXIDOREDUCTASE-LIKE PROTEIN"/>
    <property type="match status" value="1"/>
</dbReference>
<evidence type="ECO:0000313" key="2">
    <source>
        <dbReference type="EMBL" id="MFC3810381.1"/>
    </source>
</evidence>
<evidence type="ECO:0000313" key="3">
    <source>
        <dbReference type="Proteomes" id="UP001595616"/>
    </source>
</evidence>
<dbReference type="Gene3D" id="3.40.50.720">
    <property type="entry name" value="NAD(P)-binding Rossmann-like Domain"/>
    <property type="match status" value="1"/>
</dbReference>
<accession>A0ABV7YWB9</accession>